<name>A0ABX1T5Y9_9PROT</name>
<dbReference type="InterPro" id="IPR042099">
    <property type="entry name" value="ANL_N_sf"/>
</dbReference>
<dbReference type="PANTHER" id="PTHR36932:SF1">
    <property type="entry name" value="CAPSULAR POLYSACCHARIDE BIOSYNTHESIS PROTEIN"/>
    <property type="match status" value="1"/>
</dbReference>
<evidence type="ECO:0000313" key="3">
    <source>
        <dbReference type="Proteomes" id="UP000886469"/>
    </source>
</evidence>
<gene>
    <name evidence="2" type="ORF">E4Q08_07205</name>
</gene>
<proteinExistence type="predicted"/>
<dbReference type="PANTHER" id="PTHR36932">
    <property type="entry name" value="CAPSULAR POLYSACCHARIDE BIOSYNTHESIS PROTEIN"/>
    <property type="match status" value="1"/>
</dbReference>
<evidence type="ECO:0000313" key="2">
    <source>
        <dbReference type="EMBL" id="NMQ05060.1"/>
    </source>
</evidence>
<dbReference type="EMBL" id="SPMX01000015">
    <property type="protein sequence ID" value="NMQ05060.1"/>
    <property type="molecule type" value="Genomic_DNA"/>
</dbReference>
<dbReference type="Proteomes" id="UP000886469">
    <property type="component" value="Unassembled WGS sequence"/>
</dbReference>
<dbReference type="GO" id="GO:0016874">
    <property type="term" value="F:ligase activity"/>
    <property type="evidence" value="ECO:0007669"/>
    <property type="project" value="UniProtKB-KW"/>
</dbReference>
<evidence type="ECO:0000259" key="1">
    <source>
        <dbReference type="Pfam" id="PF00501"/>
    </source>
</evidence>
<dbReference type="Pfam" id="PF00501">
    <property type="entry name" value="AMP-binding"/>
    <property type="match status" value="1"/>
</dbReference>
<keyword evidence="3" id="KW-1185">Reference proteome</keyword>
<dbReference type="Gene3D" id="3.40.50.12780">
    <property type="entry name" value="N-terminal domain of ligase-like"/>
    <property type="match status" value="1"/>
</dbReference>
<dbReference type="InterPro" id="IPR000873">
    <property type="entry name" value="AMP-dep_synth/lig_dom"/>
</dbReference>
<sequence length="461" mass="51627">MGIYTSFAANLLFPLHEKLKKHSTLTVKRDLERSQWLKPEEILALQLARLREFLTQCALHVPYYHDLFRSLDFDPKNIRAISDLGRLPLLTKDIIRSEFDRLRSRLPEPVRLFSTTGSTGDPLRFNISKTRVSHDVAAKWRATRWWDVDIGDREMVIWSSPIELTRQDRLKQLRDRLLRSKLLPSSAMSQADMDRFIADIRSFRPTMLFGYPSSMTLIAQRAEQQGIRLSDLGIKVAFCTAERLYPQQADVLQRVFGCPVANGYGGRDSGFIAHACPQGGMHITAEDIIVEVVDEHGQSSPPGVPGEVVVTHLYSTGFPFVRYRNGDVAVLEEGQCACGRGLPLLKEVHGRTNDVLLAADGSIVLAIAIAMVLRDMPGVNGFKVIQETLLHCRLQLVTDTSFRQQASESTIRAAFRARLGEGVQLDIEYLDAIAAEPSGKYRYVVSKVSQHQAGRVGATSN</sequence>
<comment type="caution">
    <text evidence="2">The sequence shown here is derived from an EMBL/GenBank/DDBJ whole genome shotgun (WGS) entry which is preliminary data.</text>
</comment>
<protein>
    <submittedName>
        <fullName evidence="2">Phenylacetate--CoA ligase family protein</fullName>
    </submittedName>
</protein>
<accession>A0ABX1T5Y9</accession>
<organism evidence="2 3">
    <name type="scientific">Candidatus Accumulibacter contiguus</name>
    <dbReference type="NCBI Taxonomy" id="2954381"/>
    <lineage>
        <taxon>Bacteria</taxon>
        <taxon>Pseudomonadati</taxon>
        <taxon>Pseudomonadota</taxon>
        <taxon>Betaproteobacteria</taxon>
        <taxon>Candidatus Accumulibacter</taxon>
    </lineage>
</organism>
<keyword evidence="2" id="KW-0436">Ligase</keyword>
<dbReference type="SUPFAM" id="SSF56801">
    <property type="entry name" value="Acetyl-CoA synthetase-like"/>
    <property type="match status" value="1"/>
</dbReference>
<dbReference type="InterPro" id="IPR053158">
    <property type="entry name" value="CapK_Type1_Caps_Biosynth"/>
</dbReference>
<feature type="domain" description="AMP-dependent synthetase/ligase" evidence="1">
    <location>
        <begin position="189"/>
        <end position="310"/>
    </location>
</feature>
<reference evidence="2" key="1">
    <citation type="submission" date="2019-03" db="EMBL/GenBank/DDBJ databases">
        <title>Metabolic reconstructions from genomes of highly enriched 'Candidatus Accumulibacter' and 'Candidatus Competibacter' bioreactor populations.</title>
        <authorList>
            <person name="Annavajhala M.K."/>
            <person name="Welles L."/>
            <person name="Abbas B."/>
            <person name="Sorokin D."/>
            <person name="Park H."/>
            <person name="Van Loosdrecht M."/>
            <person name="Chandran K."/>
        </authorList>
    </citation>
    <scope>NUCLEOTIDE SEQUENCE</scope>
    <source>
        <strain evidence="2">SBR_L</strain>
    </source>
</reference>